<keyword evidence="4" id="KW-1185">Reference proteome</keyword>
<dbReference type="EMBL" id="AUZJ01000047">
    <property type="protein sequence ID" value="ERF60145.1"/>
    <property type="molecule type" value="Genomic_DNA"/>
</dbReference>
<gene>
    <name evidence="2" type="ORF">HMPREF0860_1757</name>
    <name evidence="1" type="ORF">HMPREF1325_0143</name>
</gene>
<dbReference type="AlphaFoldDB" id="U2L1F2"/>
<comment type="caution">
    <text evidence="1">The sequence shown here is derived from an EMBL/GenBank/DDBJ whole genome shotgun (WGS) entry which is preliminary data.</text>
</comment>
<evidence type="ECO:0000313" key="1">
    <source>
        <dbReference type="EMBL" id="ERF60145.1"/>
    </source>
</evidence>
<dbReference type="STRING" id="1125725.HMPREF1325_0143"/>
<reference evidence="3 4" key="1">
    <citation type="submission" date="2013-08" db="EMBL/GenBank/DDBJ databases">
        <authorList>
            <person name="Durkin A.S."/>
            <person name="Haft D.R."/>
            <person name="McCorrison J."/>
            <person name="Torralba M."/>
            <person name="Gillis M."/>
            <person name="Haft D.H."/>
            <person name="Methe B."/>
            <person name="Sutton G."/>
            <person name="Nelson K.E."/>
        </authorList>
    </citation>
    <scope>NUCLEOTIDE SEQUENCE [LARGE SCALE GENOMIC DNA]</scope>
    <source>
        <strain evidence="2 4">ATCC 35536</strain>
        <strain evidence="1 3">VPI DR56BR1116</strain>
    </source>
</reference>
<evidence type="ECO:0000313" key="2">
    <source>
        <dbReference type="EMBL" id="ERJ98180.1"/>
    </source>
</evidence>
<protein>
    <submittedName>
        <fullName evidence="1">Uncharacterized protein</fullName>
    </submittedName>
</protein>
<evidence type="ECO:0000313" key="3">
    <source>
        <dbReference type="Proteomes" id="UP000016412"/>
    </source>
</evidence>
<organism evidence="1 3">
    <name type="scientific">Treponema socranskii subsp. socranskii VPI DR56BR1116 = ATCC 35536</name>
    <dbReference type="NCBI Taxonomy" id="1125725"/>
    <lineage>
        <taxon>Bacteria</taxon>
        <taxon>Pseudomonadati</taxon>
        <taxon>Spirochaetota</taxon>
        <taxon>Spirochaetia</taxon>
        <taxon>Spirochaetales</taxon>
        <taxon>Treponemataceae</taxon>
        <taxon>Treponema</taxon>
    </lineage>
</organism>
<dbReference type="EMBL" id="AVQI01000082">
    <property type="protein sequence ID" value="ERJ98180.1"/>
    <property type="molecule type" value="Genomic_DNA"/>
</dbReference>
<dbReference type="Proteomes" id="UP000016646">
    <property type="component" value="Unassembled WGS sequence"/>
</dbReference>
<dbReference type="Proteomes" id="UP000016412">
    <property type="component" value="Unassembled WGS sequence"/>
</dbReference>
<accession>U2L1F2</accession>
<proteinExistence type="predicted"/>
<name>U2L1F2_TRESO</name>
<sequence>MPFARVLERHPPSACGARGTCGVRCFGGKSMKIVTFWKIKKYFLSD</sequence>
<dbReference type="PATRIC" id="fig|1125725.3.peg.1898"/>
<evidence type="ECO:0000313" key="4">
    <source>
        <dbReference type="Proteomes" id="UP000016646"/>
    </source>
</evidence>